<proteinExistence type="inferred from homology"/>
<dbReference type="CDD" id="cd22359">
    <property type="entry name" value="SfsA-like_bacterial"/>
    <property type="match status" value="1"/>
</dbReference>
<dbReference type="Gene3D" id="3.40.1350.60">
    <property type="match status" value="1"/>
</dbReference>
<evidence type="ECO:0000256" key="1">
    <source>
        <dbReference type="HAMAP-Rule" id="MF_00095"/>
    </source>
</evidence>
<protein>
    <recommendedName>
        <fullName evidence="1">Sugar fermentation stimulation protein homolog</fullName>
    </recommendedName>
</protein>
<name>A0A7U3YQ23_DESPD</name>
<dbReference type="PANTHER" id="PTHR30545">
    <property type="entry name" value="SUGAR FERMENTATION STIMULATION PROTEIN A"/>
    <property type="match status" value="1"/>
</dbReference>
<sequence>MPKPLAAEAADPSFAMLLPTPCQTGTLIKRYKRFLADICLDDGQTLTVHCPNSGSMRGCSTPGSAVLISRSENSKRKYAWTLEMVREQGIWVGIHTGRTNGLVREGLENGVIDDFGPLRTITPEVRVSDRSRLDFLLKGDRGTSYVEVKNCSLAEKGVAFFPDAVTSRGAKHLHELVRLAEAGHGAAVLFCVQRGDAFCCKPAAHIDPVYAQTVVWAADRGVRFLAYQAAVSPQAIIITHRIPFSLT</sequence>
<dbReference type="PANTHER" id="PTHR30545:SF2">
    <property type="entry name" value="SUGAR FERMENTATION STIMULATION PROTEIN A"/>
    <property type="match status" value="1"/>
</dbReference>
<evidence type="ECO:0000259" key="3">
    <source>
        <dbReference type="Pfam" id="PF17746"/>
    </source>
</evidence>
<dbReference type="InterPro" id="IPR041465">
    <property type="entry name" value="SfsA_N"/>
</dbReference>
<dbReference type="GO" id="GO:0003677">
    <property type="term" value="F:DNA binding"/>
    <property type="evidence" value="ECO:0007669"/>
    <property type="project" value="InterPro"/>
</dbReference>
<dbReference type="AlphaFoldDB" id="A0A7U3YQ23"/>
<comment type="similarity">
    <text evidence="1">Belongs to the SfsA family.</text>
</comment>
<dbReference type="NCBIfam" id="TIGR00230">
    <property type="entry name" value="sfsA"/>
    <property type="match status" value="1"/>
</dbReference>
<evidence type="ECO:0000313" key="4">
    <source>
        <dbReference type="EMBL" id="ADW19281.1"/>
    </source>
</evidence>
<dbReference type="EMBL" id="CP002364">
    <property type="protein sequence ID" value="ADW19281.1"/>
    <property type="molecule type" value="Genomic_DNA"/>
</dbReference>
<accession>A0A7U3YQ23</accession>
<reference evidence="4 5" key="1">
    <citation type="journal article" date="2011" name="Stand. Genomic Sci.">
        <title>Complete genome sequence of Desulfobulbus propionicus type strain (1pr3).</title>
        <authorList>
            <person name="Pagani I."/>
            <person name="Lapidus A."/>
            <person name="Nolan M."/>
            <person name="Lucas S."/>
            <person name="Hammon N."/>
            <person name="Deshpande S."/>
            <person name="Cheng J.F."/>
            <person name="Chertkov O."/>
            <person name="Davenport K."/>
            <person name="Tapia R."/>
            <person name="Han C."/>
            <person name="Goodwin L."/>
            <person name="Pitluck S."/>
            <person name="Liolios K."/>
            <person name="Mavromatis K."/>
            <person name="Ivanova N."/>
            <person name="Mikhailova N."/>
            <person name="Pati A."/>
            <person name="Chen A."/>
            <person name="Palaniappan K."/>
            <person name="Land M."/>
            <person name="Hauser L."/>
            <person name="Chang Y.J."/>
            <person name="Jeffries C.D."/>
            <person name="Detter J.C."/>
            <person name="Brambilla E."/>
            <person name="Kannan K.P."/>
            <person name="Djao O.D."/>
            <person name="Rohde M."/>
            <person name="Pukall R."/>
            <person name="Spring S."/>
            <person name="Goker M."/>
            <person name="Sikorski J."/>
            <person name="Woyke T."/>
            <person name="Bristow J."/>
            <person name="Eisen J.A."/>
            <person name="Markowitz V."/>
            <person name="Hugenholtz P."/>
            <person name="Kyrpides N.C."/>
            <person name="Klenk H.P."/>
        </authorList>
    </citation>
    <scope>NUCLEOTIDE SEQUENCE [LARGE SCALE GENOMIC DNA]</scope>
    <source>
        <strain evidence="5">ATCC 33891 / DSM 2032 / 1pr3</strain>
    </source>
</reference>
<feature type="domain" description="Sugar fermentation stimulation protein C-terminal" evidence="2">
    <location>
        <begin position="98"/>
        <end position="234"/>
    </location>
</feature>
<organism evidence="4 5">
    <name type="scientific">Desulfobulbus propionicus (strain ATCC 33891 / DSM 2032 / VKM B-1956 / 1pr3)</name>
    <dbReference type="NCBI Taxonomy" id="577650"/>
    <lineage>
        <taxon>Bacteria</taxon>
        <taxon>Pseudomonadati</taxon>
        <taxon>Thermodesulfobacteriota</taxon>
        <taxon>Desulfobulbia</taxon>
        <taxon>Desulfobulbales</taxon>
        <taxon>Desulfobulbaceae</taxon>
        <taxon>Desulfobulbus</taxon>
    </lineage>
</organism>
<evidence type="ECO:0000259" key="2">
    <source>
        <dbReference type="Pfam" id="PF03749"/>
    </source>
</evidence>
<dbReference type="InterPro" id="IPR005224">
    <property type="entry name" value="SfsA"/>
</dbReference>
<dbReference type="KEGG" id="dpr:Despr_3153"/>
<evidence type="ECO:0000313" key="5">
    <source>
        <dbReference type="Proteomes" id="UP000006365"/>
    </source>
</evidence>
<dbReference type="Proteomes" id="UP000006365">
    <property type="component" value="Chromosome"/>
</dbReference>
<dbReference type="Pfam" id="PF17746">
    <property type="entry name" value="SfsA_N"/>
    <property type="match status" value="1"/>
</dbReference>
<gene>
    <name evidence="1" type="primary">sfsA</name>
    <name evidence="4" type="ordered locus">Despr_3153</name>
</gene>
<dbReference type="InterPro" id="IPR040452">
    <property type="entry name" value="SfsA_C"/>
</dbReference>
<dbReference type="Gene3D" id="2.40.50.580">
    <property type="match status" value="1"/>
</dbReference>
<keyword evidence="5" id="KW-1185">Reference proteome</keyword>
<dbReference type="Pfam" id="PF03749">
    <property type="entry name" value="SfsA"/>
    <property type="match status" value="1"/>
</dbReference>
<feature type="domain" description="SfsA N-terminal OB" evidence="3">
    <location>
        <begin position="28"/>
        <end position="94"/>
    </location>
</feature>
<dbReference type="HAMAP" id="MF_00095">
    <property type="entry name" value="SfsA"/>
    <property type="match status" value="1"/>
</dbReference>